<evidence type="ECO:0000256" key="5">
    <source>
        <dbReference type="SAM" id="Phobius"/>
    </source>
</evidence>
<sequence length="401" mass="46332">MFKYLNFRRFFYLSKNLPFPIVMVGWILILSTTLNFSILGFSATGWGWVLPLVYSIFVLFISKNKINFPLLFWIPWFIVVILGLFRPHIFSFQSSLQILTPLLFGLAVSKQRFFLNWKEVFEFFDFIFIIWLLTIPFVKLQQLILGIIPSITGLAVEGITSLLFQSYYLVLFIYSKEKKHLFFYLLALSIPLLAVTRGPIIAGIGILILTIANLGIFKRLILLFSSVLIGLFLFHSERFQMKSFHRTGVSLEEALNNPDMVQTTGRKYMWELLEATIQEGQYWIGAGSNAQIDRAIALGYSSNYLAHNDWLRIRIDYGMIGMIVFLLTVVFFILKVRKDFKYHYPHLQILAYGAATAFVPFLLVMNTDNVLIYAHSFGNLQFLLLGLSYSAKNEIYNSLIE</sequence>
<evidence type="ECO:0000259" key="6">
    <source>
        <dbReference type="Pfam" id="PF04932"/>
    </source>
</evidence>
<protein>
    <recommendedName>
        <fullName evidence="6">O-antigen ligase-related domain-containing protein</fullName>
    </recommendedName>
</protein>
<evidence type="ECO:0000256" key="4">
    <source>
        <dbReference type="ARBA" id="ARBA00023136"/>
    </source>
</evidence>
<dbReference type="Proteomes" id="UP000297647">
    <property type="component" value="Unassembled WGS sequence"/>
</dbReference>
<keyword evidence="3 5" id="KW-1133">Transmembrane helix</keyword>
<evidence type="ECO:0000256" key="2">
    <source>
        <dbReference type="ARBA" id="ARBA00022692"/>
    </source>
</evidence>
<feature type="transmembrane region" description="Helical" evidence="5">
    <location>
        <begin position="91"/>
        <end position="108"/>
    </location>
</feature>
<dbReference type="EMBL" id="SPSB01000001">
    <property type="protein sequence ID" value="TFV97412.1"/>
    <property type="molecule type" value="Genomic_DNA"/>
</dbReference>
<keyword evidence="4 5" id="KW-0472">Membrane</keyword>
<evidence type="ECO:0000256" key="1">
    <source>
        <dbReference type="ARBA" id="ARBA00004141"/>
    </source>
</evidence>
<dbReference type="Pfam" id="PF04932">
    <property type="entry name" value="Wzy_C"/>
    <property type="match status" value="1"/>
</dbReference>
<feature type="transmembrane region" description="Helical" evidence="5">
    <location>
        <begin position="315"/>
        <end position="334"/>
    </location>
</feature>
<evidence type="ECO:0000313" key="8">
    <source>
        <dbReference type="Proteomes" id="UP000297647"/>
    </source>
</evidence>
<organism evidence="7 8">
    <name type="scientific">Algoriphagus kandeliae</name>
    <dbReference type="NCBI Taxonomy" id="2562278"/>
    <lineage>
        <taxon>Bacteria</taxon>
        <taxon>Pseudomonadati</taxon>
        <taxon>Bacteroidota</taxon>
        <taxon>Cytophagia</taxon>
        <taxon>Cytophagales</taxon>
        <taxon>Cyclobacteriaceae</taxon>
        <taxon>Algoriphagus</taxon>
    </lineage>
</organism>
<comment type="subcellular location">
    <subcellularLocation>
        <location evidence="1">Membrane</location>
        <topology evidence="1">Multi-pass membrane protein</topology>
    </subcellularLocation>
</comment>
<evidence type="ECO:0000313" key="7">
    <source>
        <dbReference type="EMBL" id="TFV97412.1"/>
    </source>
</evidence>
<evidence type="ECO:0000256" key="3">
    <source>
        <dbReference type="ARBA" id="ARBA00022989"/>
    </source>
</evidence>
<keyword evidence="2 5" id="KW-0812">Transmembrane</keyword>
<feature type="transmembrane region" description="Helical" evidence="5">
    <location>
        <begin position="216"/>
        <end position="234"/>
    </location>
</feature>
<gene>
    <name evidence="7" type="ORF">E4S40_01790</name>
</gene>
<feature type="transmembrane region" description="Helical" evidence="5">
    <location>
        <begin position="21"/>
        <end position="39"/>
    </location>
</feature>
<feature type="transmembrane region" description="Helical" evidence="5">
    <location>
        <begin position="346"/>
        <end position="364"/>
    </location>
</feature>
<comment type="caution">
    <text evidence="7">The sequence shown here is derived from an EMBL/GenBank/DDBJ whole genome shotgun (WGS) entry which is preliminary data.</text>
</comment>
<dbReference type="GO" id="GO:0016020">
    <property type="term" value="C:membrane"/>
    <property type="evidence" value="ECO:0007669"/>
    <property type="project" value="UniProtKB-SubCell"/>
</dbReference>
<feature type="domain" description="O-antigen ligase-related" evidence="6">
    <location>
        <begin position="183"/>
        <end position="326"/>
    </location>
</feature>
<name>A0A4Y9R0Q8_9BACT</name>
<keyword evidence="8" id="KW-1185">Reference proteome</keyword>
<feature type="transmembrane region" description="Helical" evidence="5">
    <location>
        <begin position="45"/>
        <end position="61"/>
    </location>
</feature>
<feature type="transmembrane region" description="Helical" evidence="5">
    <location>
        <begin position="144"/>
        <end position="170"/>
    </location>
</feature>
<reference evidence="7 8" key="1">
    <citation type="submission" date="2019-03" db="EMBL/GenBank/DDBJ databases">
        <title>Algoriphagus sp. nov, a new strain isolated from root system soil of mangrove plant Kandelia.</title>
        <authorList>
            <person name="Yin Q."/>
            <person name="Wang K."/>
            <person name="Song Z."/>
        </authorList>
    </citation>
    <scope>NUCLEOTIDE SEQUENCE [LARGE SCALE GENOMIC DNA]</scope>
    <source>
        <strain evidence="7 8">XY-J91</strain>
    </source>
</reference>
<feature type="transmembrane region" description="Helical" evidence="5">
    <location>
        <begin position="120"/>
        <end position="138"/>
    </location>
</feature>
<dbReference type="InterPro" id="IPR007016">
    <property type="entry name" value="O-antigen_ligase-rel_domated"/>
</dbReference>
<dbReference type="AlphaFoldDB" id="A0A4Y9R0Q8"/>
<feature type="transmembrane region" description="Helical" evidence="5">
    <location>
        <begin position="68"/>
        <end position="85"/>
    </location>
</feature>
<feature type="transmembrane region" description="Helical" evidence="5">
    <location>
        <begin position="182"/>
        <end position="210"/>
    </location>
</feature>
<accession>A0A4Y9R0Q8</accession>
<proteinExistence type="predicted"/>